<dbReference type="Pfam" id="PF10074">
    <property type="entry name" value="RovC_DNA-bd"/>
    <property type="match status" value="1"/>
</dbReference>
<protein>
    <recommendedName>
        <fullName evidence="5">DUF2285 domain-containing protein</fullName>
    </recommendedName>
</protein>
<evidence type="ECO:0000259" key="1">
    <source>
        <dbReference type="Pfam" id="PF10074"/>
    </source>
</evidence>
<sequence length="253" mass="28728">MNRDPPEADWQVADEYSALMHCDRRAFAWEWLRRTTRYRRLWAIRDRLPAHAPTRVGLLTWIDPSTTAPEARPIWTPATDPKVLRTRAGSQKNAPGDTVDILALADYLSVAIDEAHAEHWLFSDGRWLIRLMHRDGTLLGRSAILEHEISGLNSAVPKIAALRQLVALAEHGEMPASLHPRETRAARWILELRTADALAAGASQKMIAQGLFGKTVTPCRWRVENASYRSRVQRLVKTAQRYLADPFSGPWFR</sequence>
<evidence type="ECO:0000313" key="3">
    <source>
        <dbReference type="EMBL" id="MBB5707353.1"/>
    </source>
</evidence>
<comment type="caution">
    <text evidence="3">The sequence shown here is derived from an EMBL/GenBank/DDBJ whole genome shotgun (WGS) entry which is preliminary data.</text>
</comment>
<gene>
    <name evidence="3" type="ORF">FHR21_002719</name>
</gene>
<evidence type="ECO:0000313" key="4">
    <source>
        <dbReference type="Proteomes" id="UP000537161"/>
    </source>
</evidence>
<feature type="domain" description="Transcriptional regulator-like" evidence="2">
    <location>
        <begin position="9"/>
        <end position="47"/>
    </location>
</feature>
<keyword evidence="4" id="KW-1185">Reference proteome</keyword>
<dbReference type="Proteomes" id="UP000537161">
    <property type="component" value="Unassembled WGS sequence"/>
</dbReference>
<reference evidence="3 4" key="1">
    <citation type="submission" date="2020-08" db="EMBL/GenBank/DDBJ databases">
        <title>Genomic Encyclopedia of Type Strains, Phase IV (KMG-IV): sequencing the most valuable type-strain genomes for metagenomic binning, comparative biology and taxonomic classification.</title>
        <authorList>
            <person name="Goeker M."/>
        </authorList>
    </citation>
    <scope>NUCLEOTIDE SEQUENCE [LARGE SCALE GENOMIC DNA]</scope>
    <source>
        <strain evidence="3 4">DSM 27163</strain>
    </source>
</reference>
<dbReference type="AlphaFoldDB" id="A0A7W9ER65"/>
<name>A0A7W9ER65_9SPHN</name>
<evidence type="ECO:0008006" key="5">
    <source>
        <dbReference type="Google" id="ProtNLM"/>
    </source>
</evidence>
<dbReference type="RefSeq" id="WP_184099140.1">
    <property type="nucleotide sequence ID" value="NZ_JACIJH010000009.1"/>
</dbReference>
<dbReference type="InterPro" id="IPR018754">
    <property type="entry name" value="RovC-like_DNA-bd"/>
</dbReference>
<evidence type="ECO:0000259" key="2">
    <source>
        <dbReference type="Pfam" id="PF20109"/>
    </source>
</evidence>
<feature type="domain" description="T6SS Transcription factor RovC-like DNA binding" evidence="1">
    <location>
        <begin position="161"/>
        <end position="241"/>
    </location>
</feature>
<organism evidence="3 4">
    <name type="scientific">Sphingopyxis panaciterrulae</name>
    <dbReference type="NCBI Taxonomy" id="462372"/>
    <lineage>
        <taxon>Bacteria</taxon>
        <taxon>Pseudomonadati</taxon>
        <taxon>Pseudomonadota</taxon>
        <taxon>Alphaproteobacteria</taxon>
        <taxon>Sphingomonadales</taxon>
        <taxon>Sphingomonadaceae</taxon>
        <taxon>Sphingopyxis</taxon>
    </lineage>
</organism>
<dbReference type="EMBL" id="JACIJH010000009">
    <property type="protein sequence ID" value="MBB5707353.1"/>
    <property type="molecule type" value="Genomic_DNA"/>
</dbReference>
<proteinExistence type="predicted"/>
<accession>A0A7W9ER65</accession>
<dbReference type="Pfam" id="PF20109">
    <property type="entry name" value="Trans_reg_dom"/>
    <property type="match status" value="1"/>
</dbReference>
<dbReference type="InterPro" id="IPR045465">
    <property type="entry name" value="Trans_reg_dom"/>
</dbReference>